<evidence type="ECO:0000313" key="7">
    <source>
        <dbReference type="EMBL" id="KJR89830.1"/>
    </source>
</evidence>
<dbReference type="PANTHER" id="PTHR42940">
    <property type="entry name" value="ALCOHOL DEHYDROGENASE 1-RELATED"/>
    <property type="match status" value="1"/>
</dbReference>
<evidence type="ECO:0000256" key="1">
    <source>
        <dbReference type="ARBA" id="ARBA00001947"/>
    </source>
</evidence>
<keyword evidence="5" id="KW-0560">Oxidoreductase</keyword>
<dbReference type="GO" id="GO:0005737">
    <property type="term" value="C:cytoplasm"/>
    <property type="evidence" value="ECO:0007669"/>
    <property type="project" value="TreeGrafter"/>
</dbReference>
<dbReference type="PANTHER" id="PTHR42940:SF8">
    <property type="entry name" value="VACUOLAR PROTEIN SORTING-ASSOCIATED PROTEIN 11"/>
    <property type="match status" value="1"/>
</dbReference>
<reference evidence="7 8" key="1">
    <citation type="journal article" date="2014" name="BMC Genomics">
        <title>Comparative genomics of the major fungal agents of human and animal Sporotrichosis: Sporothrix schenckii and Sporothrix brasiliensis.</title>
        <authorList>
            <person name="Teixeira M.M."/>
            <person name="de Almeida L.G."/>
            <person name="Kubitschek-Barreira P."/>
            <person name="Alves F.L."/>
            <person name="Kioshima E.S."/>
            <person name="Abadio A.K."/>
            <person name="Fernandes L."/>
            <person name="Derengowski L.S."/>
            <person name="Ferreira K.S."/>
            <person name="Souza R.C."/>
            <person name="Ruiz J.C."/>
            <person name="de Andrade N.C."/>
            <person name="Paes H.C."/>
            <person name="Nicola A.M."/>
            <person name="Albuquerque P."/>
            <person name="Gerber A.L."/>
            <person name="Martins V.P."/>
            <person name="Peconick L.D."/>
            <person name="Neto A.V."/>
            <person name="Chaucanez C.B."/>
            <person name="Silva P.A."/>
            <person name="Cunha O.L."/>
            <person name="de Oliveira F.F."/>
            <person name="dos Santos T.C."/>
            <person name="Barros A.L."/>
            <person name="Soares M.A."/>
            <person name="de Oliveira L.M."/>
            <person name="Marini M.M."/>
            <person name="Villalobos-Duno H."/>
            <person name="Cunha M.M."/>
            <person name="de Hoog S."/>
            <person name="da Silveira J.F."/>
            <person name="Henrissat B."/>
            <person name="Nino-Vega G.A."/>
            <person name="Cisalpino P.S."/>
            <person name="Mora-Montes H.M."/>
            <person name="Almeida S.R."/>
            <person name="Stajich J.E."/>
            <person name="Lopes-Bezerra L.M."/>
            <person name="Vasconcelos A.T."/>
            <person name="Felipe M.S."/>
        </authorList>
    </citation>
    <scope>NUCLEOTIDE SEQUENCE [LARGE SCALE GENOMIC DNA]</scope>
    <source>
        <strain evidence="7 8">1099-18</strain>
    </source>
</reference>
<evidence type="ECO:0000256" key="4">
    <source>
        <dbReference type="ARBA" id="ARBA00022833"/>
    </source>
</evidence>
<evidence type="ECO:0000259" key="6">
    <source>
        <dbReference type="SMART" id="SM00829"/>
    </source>
</evidence>
<evidence type="ECO:0000256" key="3">
    <source>
        <dbReference type="ARBA" id="ARBA00022723"/>
    </source>
</evidence>
<dbReference type="SMART" id="SM00829">
    <property type="entry name" value="PKS_ER"/>
    <property type="match status" value="1"/>
</dbReference>
<dbReference type="RefSeq" id="XP_016592506.1">
    <property type="nucleotide sequence ID" value="XM_016733114.1"/>
</dbReference>
<dbReference type="AlphaFoldDB" id="A0A0F2MLV3"/>
<evidence type="ECO:0000313" key="8">
    <source>
        <dbReference type="Proteomes" id="UP000033710"/>
    </source>
</evidence>
<dbReference type="Gene3D" id="3.90.180.10">
    <property type="entry name" value="Medium-chain alcohol dehydrogenases, catalytic domain"/>
    <property type="match status" value="1"/>
</dbReference>
<dbReference type="InterPro" id="IPR013149">
    <property type="entry name" value="ADH-like_C"/>
</dbReference>
<protein>
    <submittedName>
        <fullName evidence="7">Zinc binding protein dehydrogenase</fullName>
    </submittedName>
</protein>
<dbReference type="OrthoDB" id="256333at2759"/>
<proteinExistence type="inferred from homology"/>
<sequence>MAIPDSMKAVQVVEYNQPYVLNTVAVPKDLEPHDLLVKVAVASFCHTDLMVLEGKFGGTKKPITGSHEGSGTVVAIGSAVAASREFKVGDRVMCGTPRNTCGACGECTGPESNRQYCSALEGHCGVLSVDGFFAEYARVDARWTTLLPDNVSLLAAAPLACAGRTVWRGLQQAIQHASLKPRSWVCVVGAGGGLGHMAVQFAVQSGMRVIGIDARPEGLAATREAGAELVLDARDGKDANVAAVQKVTGALAGGVDATLLVADVTSAAALACAVTRKHGTVVELAQPDSFTIPFAELIMRDIKLVGSCFCSPQESRDMVASIQKHGIELHTVPFQGLEKIHELVELVHSGKIKGKAAIVVDDAQVQRDVTLAGTSKL</sequence>
<dbReference type="InterPro" id="IPR036291">
    <property type="entry name" value="NAD(P)-bd_dom_sf"/>
</dbReference>
<evidence type="ECO:0000256" key="2">
    <source>
        <dbReference type="ARBA" id="ARBA00008072"/>
    </source>
</evidence>
<dbReference type="GeneID" id="27668391"/>
<dbReference type="KEGG" id="ssck:SPSK_06408"/>
<dbReference type="InterPro" id="IPR011032">
    <property type="entry name" value="GroES-like_sf"/>
</dbReference>
<organism evidence="7 8">
    <name type="scientific">Sporothrix schenckii 1099-18</name>
    <dbReference type="NCBI Taxonomy" id="1397361"/>
    <lineage>
        <taxon>Eukaryota</taxon>
        <taxon>Fungi</taxon>
        <taxon>Dikarya</taxon>
        <taxon>Ascomycota</taxon>
        <taxon>Pezizomycotina</taxon>
        <taxon>Sordariomycetes</taxon>
        <taxon>Sordariomycetidae</taxon>
        <taxon>Ophiostomatales</taxon>
        <taxon>Ophiostomataceae</taxon>
        <taxon>Sporothrix</taxon>
    </lineage>
</organism>
<dbReference type="SUPFAM" id="SSF51735">
    <property type="entry name" value="NAD(P)-binding Rossmann-fold domains"/>
    <property type="match status" value="1"/>
</dbReference>
<keyword evidence="3" id="KW-0479">Metal-binding</keyword>
<accession>A0A0F2MLV3</accession>
<evidence type="ECO:0000256" key="5">
    <source>
        <dbReference type="ARBA" id="ARBA00023002"/>
    </source>
</evidence>
<dbReference type="Gene3D" id="3.40.50.720">
    <property type="entry name" value="NAD(P)-binding Rossmann-like Domain"/>
    <property type="match status" value="1"/>
</dbReference>
<dbReference type="VEuPathDB" id="FungiDB:SPSK_06408"/>
<dbReference type="InterPro" id="IPR020843">
    <property type="entry name" value="ER"/>
</dbReference>
<dbReference type="InterPro" id="IPR013154">
    <property type="entry name" value="ADH-like_N"/>
</dbReference>
<dbReference type="GO" id="GO:0046872">
    <property type="term" value="F:metal ion binding"/>
    <property type="evidence" value="ECO:0007669"/>
    <property type="project" value="UniProtKB-KW"/>
</dbReference>
<dbReference type="SUPFAM" id="SSF50129">
    <property type="entry name" value="GroES-like"/>
    <property type="match status" value="1"/>
</dbReference>
<gene>
    <name evidence="7" type="ORF">SPSK_06408</name>
</gene>
<dbReference type="Proteomes" id="UP000033710">
    <property type="component" value="Unassembled WGS sequence"/>
</dbReference>
<reference evidence="7 8" key="2">
    <citation type="journal article" date="2015" name="Eukaryot. Cell">
        <title>Asexual propagation of a virulent clone complex in a human and feline outbreak of sporotrichosis.</title>
        <authorList>
            <person name="Teixeira Mde M."/>
            <person name="Rodrigues A.M."/>
            <person name="Tsui C.K."/>
            <person name="de Almeida L.G."/>
            <person name="Van Diepeningen A.D."/>
            <person name="van den Ende B.G."/>
            <person name="Fernandes G.F."/>
            <person name="Kano R."/>
            <person name="Hamelin R.C."/>
            <person name="Lopes-Bezerra L.M."/>
            <person name="Vasconcelos A.T."/>
            <person name="de Hoog S."/>
            <person name="de Camargo Z.P."/>
            <person name="Felipe M.S."/>
        </authorList>
    </citation>
    <scope>NUCLEOTIDE SEQUENCE [LARGE SCALE GENOMIC DNA]</scope>
    <source>
        <strain evidence="7 8">1099-18</strain>
    </source>
</reference>
<dbReference type="Pfam" id="PF00107">
    <property type="entry name" value="ADH_zinc_N"/>
    <property type="match status" value="1"/>
</dbReference>
<name>A0A0F2MLV3_SPOSC</name>
<comment type="cofactor">
    <cofactor evidence="1">
        <name>Zn(2+)</name>
        <dbReference type="ChEBI" id="CHEBI:29105"/>
    </cofactor>
</comment>
<dbReference type="GO" id="GO:0004022">
    <property type="term" value="F:alcohol dehydrogenase (NAD+) activity"/>
    <property type="evidence" value="ECO:0007669"/>
    <property type="project" value="TreeGrafter"/>
</dbReference>
<feature type="domain" description="Enoyl reductase (ER)" evidence="6">
    <location>
        <begin position="19"/>
        <end position="358"/>
    </location>
</feature>
<dbReference type="EMBL" id="AXCR01000001">
    <property type="protein sequence ID" value="KJR89830.1"/>
    <property type="molecule type" value="Genomic_DNA"/>
</dbReference>
<comment type="caution">
    <text evidence="7">The sequence shown here is derived from an EMBL/GenBank/DDBJ whole genome shotgun (WGS) entry which is preliminary data.</text>
</comment>
<comment type="similarity">
    <text evidence="2">Belongs to the zinc-containing alcohol dehydrogenase family.</text>
</comment>
<keyword evidence="4" id="KW-0862">Zinc</keyword>
<dbReference type="Pfam" id="PF08240">
    <property type="entry name" value="ADH_N"/>
    <property type="match status" value="1"/>
</dbReference>